<dbReference type="InterPro" id="IPR036397">
    <property type="entry name" value="RNaseH_sf"/>
</dbReference>
<protein>
    <recommendedName>
        <fullName evidence="1">RNase H type-1 domain-containing protein</fullName>
    </recommendedName>
</protein>
<dbReference type="GO" id="GO:0003676">
    <property type="term" value="F:nucleic acid binding"/>
    <property type="evidence" value="ECO:0007669"/>
    <property type="project" value="InterPro"/>
</dbReference>
<evidence type="ECO:0000313" key="3">
    <source>
        <dbReference type="Proteomes" id="UP000499080"/>
    </source>
</evidence>
<dbReference type="InterPro" id="IPR012337">
    <property type="entry name" value="RNaseH-like_sf"/>
</dbReference>
<gene>
    <name evidence="2" type="ORF">AVEN_178753_1</name>
</gene>
<reference evidence="2 3" key="1">
    <citation type="journal article" date="2019" name="Sci. Rep.">
        <title>Orb-weaving spider Araneus ventricosus genome elucidates the spidroin gene catalogue.</title>
        <authorList>
            <person name="Kono N."/>
            <person name="Nakamura H."/>
            <person name="Ohtoshi R."/>
            <person name="Moran D.A.P."/>
            <person name="Shinohara A."/>
            <person name="Yoshida Y."/>
            <person name="Fujiwara M."/>
            <person name="Mori M."/>
            <person name="Tomita M."/>
            <person name="Arakawa K."/>
        </authorList>
    </citation>
    <scope>NUCLEOTIDE SEQUENCE [LARGE SCALE GENOMIC DNA]</scope>
</reference>
<dbReference type="Proteomes" id="UP000499080">
    <property type="component" value="Unassembled WGS sequence"/>
</dbReference>
<accession>A0A4Y2I1A7</accession>
<comment type="caution">
    <text evidence="2">The sequence shown here is derived from an EMBL/GenBank/DDBJ whole genome shotgun (WGS) entry which is preliminary data.</text>
</comment>
<dbReference type="EMBL" id="BGPR01002306">
    <property type="protein sequence ID" value="GBM71320.1"/>
    <property type="molecule type" value="Genomic_DNA"/>
</dbReference>
<dbReference type="SUPFAM" id="SSF53098">
    <property type="entry name" value="Ribonuclease H-like"/>
    <property type="match status" value="1"/>
</dbReference>
<evidence type="ECO:0000259" key="1">
    <source>
        <dbReference type="PROSITE" id="PS50879"/>
    </source>
</evidence>
<proteinExistence type="predicted"/>
<dbReference type="AlphaFoldDB" id="A0A4Y2I1A7"/>
<evidence type="ECO:0000313" key="2">
    <source>
        <dbReference type="EMBL" id="GBM71320.1"/>
    </source>
</evidence>
<feature type="domain" description="RNase H type-1" evidence="1">
    <location>
        <begin position="254"/>
        <end position="383"/>
    </location>
</feature>
<dbReference type="GO" id="GO:0004523">
    <property type="term" value="F:RNA-DNA hybrid ribonuclease activity"/>
    <property type="evidence" value="ECO:0007669"/>
    <property type="project" value="InterPro"/>
</dbReference>
<organism evidence="2 3">
    <name type="scientific">Araneus ventricosus</name>
    <name type="common">Orbweaver spider</name>
    <name type="synonym">Epeira ventricosa</name>
    <dbReference type="NCBI Taxonomy" id="182803"/>
    <lineage>
        <taxon>Eukaryota</taxon>
        <taxon>Metazoa</taxon>
        <taxon>Ecdysozoa</taxon>
        <taxon>Arthropoda</taxon>
        <taxon>Chelicerata</taxon>
        <taxon>Arachnida</taxon>
        <taxon>Araneae</taxon>
        <taxon>Araneomorphae</taxon>
        <taxon>Entelegynae</taxon>
        <taxon>Araneoidea</taxon>
        <taxon>Araneidae</taxon>
        <taxon>Araneus</taxon>
    </lineage>
</organism>
<dbReference type="OrthoDB" id="3044497at2759"/>
<dbReference type="InterPro" id="IPR002156">
    <property type="entry name" value="RNaseH_domain"/>
</dbReference>
<dbReference type="Gene3D" id="3.30.420.10">
    <property type="entry name" value="Ribonuclease H-like superfamily/Ribonuclease H"/>
    <property type="match status" value="1"/>
</dbReference>
<name>A0A4Y2I1A7_ARAVE</name>
<sequence>MEIAPQKSSVINFSSRVSSAGFHVTFCGTNIPWVSSVRFLGIQFDETISFRSHIDQIKRKTLRKLNVIKALASPRWGANASNLLKICNACILQSLEYGAHGIAMTNKAGFSSLQTIHNQVIRFFFGLPRWTPIPILHKISREVNITLRFDKRFMSFFIKQFSAKDFSAVSSSVSEVNTVILNYIFNCLPCGAKLFNYSNLVNLDVNKIIPTRLPVSWEDFFNFSIRTQEFDFQQRSLVLDVIKHQFTEFRSSLPSDMIILSTDASKSANAAAIAAVNFSTKVIFKGSIHNINSVFTGEGLALILAISKFICEFQDYLILTDSKSNLSALLNIDFHSPKITLFLARVIAHALTICKSLQLVYTPAHVGIYENECADTIAKNALNSPCLIDWISPEDSTSECYKNIHKCQNDIWQQSKYCVQFRWFDDFNFRKISLPRRLEVLIFPFITKTLPVNSVLHKCSLADSPDCGTCLIPETCEHLVLSCSRFDLATDFLRARLGCIPLSYDWLCDFPLTVLLKFGPFWPSFCCPAGSNPPFVILLIS</sequence>
<dbReference type="PROSITE" id="PS50879">
    <property type="entry name" value="RNASE_H_1"/>
    <property type="match status" value="1"/>
</dbReference>
<keyword evidence="3" id="KW-1185">Reference proteome</keyword>